<evidence type="ECO:0000256" key="2">
    <source>
        <dbReference type="SAM" id="MobiDB-lite"/>
    </source>
</evidence>
<sequence>MSFSKSRKIEVEDESLSVPMKRYLDDDESVAGNASSGSGKRARYSDDNVSDNSPKKRISSGSTSSVDSITKKNFVKSVTGQLVAKNMYSVNSKAFYLFKFLVDNVPKNYYGNFNMYQALKLDNIYDIDLAYENKRLAIAKATQSKNSEKTILVKRFVELVDFDGEDTITVAAKLKCGFKVIDSDMYKAVFIINHGEDLENSCPVQIECMGNLKRWMATIKDKTITDENLLLNYFYNRQDAMFNLYRIKCQQSNGSYKNFALQNITQISQIIEPDFYINEDEDNVTNISRLNKRIVYGFIDKLNVERQSEDRFSVSYQVEDDNEWIRGSFFIKNNPYNDKKNDKMERLEKLETDLNQLNEILECDMFKAIIYVAADTASKNCNVLGLSKLECDEATDGFIFEGF</sequence>
<name>A0A6B7KI99_9ABAC</name>
<dbReference type="Pfam" id="PF05847">
    <property type="entry name" value="Baculo_LEF-3"/>
    <property type="match status" value="1"/>
</dbReference>
<evidence type="ECO:0000313" key="3">
    <source>
        <dbReference type="EMBL" id="QEI03466.1"/>
    </source>
</evidence>
<feature type="region of interest" description="Disordered" evidence="2">
    <location>
        <begin position="20"/>
        <end position="66"/>
    </location>
</feature>
<evidence type="ECO:0000313" key="4">
    <source>
        <dbReference type="Proteomes" id="UP001223634"/>
    </source>
</evidence>
<dbReference type="GO" id="GO:0006355">
    <property type="term" value="P:regulation of DNA-templated transcription"/>
    <property type="evidence" value="ECO:0007669"/>
    <property type="project" value="InterPro"/>
</dbReference>
<dbReference type="GO" id="GO:0003677">
    <property type="term" value="F:DNA binding"/>
    <property type="evidence" value="ECO:0007669"/>
    <property type="project" value="InterPro"/>
</dbReference>
<keyword evidence="4" id="KW-1185">Reference proteome</keyword>
<gene>
    <name evidence="3" type="primary">lef-3</name>
</gene>
<protein>
    <submittedName>
        <fullName evidence="3">LEF-3</fullName>
    </submittedName>
</protein>
<reference evidence="3 4" key="1">
    <citation type="submission" date="2019-01" db="EMBL/GenBank/DDBJ databases">
        <title>The Spodoptera cosmioides nucleopolyhedrovirus (SpcoNPV) is a novel virus isolated from the polyphagous black armyworm, Spodoptera cosmioides (Walker) (Lepidoptera: Noctuidae).</title>
        <authorList>
            <person name="Santos E.R."/>
            <person name="Oliveira L.B."/>
            <person name="Silva L.A."/>
            <person name="Sosa-Gomez D.R."/>
            <person name="Ribeiro B.M."/>
            <person name="Ardisson-Araujo D.M.P."/>
        </authorList>
    </citation>
    <scope>NUCLEOTIDE SEQUENCE [LARGE SCALE GENOMIC DNA]</scope>
    <source>
        <strain evidence="3">VPN72</strain>
    </source>
</reference>
<dbReference type="Proteomes" id="UP001223634">
    <property type="component" value="Segment"/>
</dbReference>
<dbReference type="InterPro" id="IPR008415">
    <property type="entry name" value="Baculo_LEF-3"/>
</dbReference>
<proteinExistence type="predicted"/>
<feature type="coiled-coil region" evidence="1">
    <location>
        <begin position="337"/>
        <end position="364"/>
    </location>
</feature>
<dbReference type="EMBL" id="MK419955">
    <property type="protein sequence ID" value="QEI03466.1"/>
    <property type="molecule type" value="Genomic_DNA"/>
</dbReference>
<organism evidence="3 4">
    <name type="scientific">Spodoptera cosmioides nucleopolyhedrovirus</name>
    <dbReference type="NCBI Taxonomy" id="2605774"/>
    <lineage>
        <taxon>Viruses</taxon>
        <taxon>Viruses incertae sedis</taxon>
        <taxon>Naldaviricetes</taxon>
        <taxon>Lefavirales</taxon>
        <taxon>Baculoviridae</taxon>
        <taxon>Alphabaculovirus</taxon>
        <taxon>Alphabaculovirus spocosmioidis</taxon>
    </lineage>
</organism>
<evidence type="ECO:0000256" key="1">
    <source>
        <dbReference type="SAM" id="Coils"/>
    </source>
</evidence>
<keyword evidence="1" id="KW-0175">Coiled coil</keyword>
<accession>A0A6B7KI99</accession>